<evidence type="ECO:0000313" key="2">
    <source>
        <dbReference type="EMBL" id="KAJ1731857.1"/>
    </source>
</evidence>
<dbReference type="Pfam" id="PF10344">
    <property type="entry name" value="Hobbit"/>
    <property type="match status" value="1"/>
</dbReference>
<sequence length="1165" mass="125281">RMRSYDNARGSSNATPKRQQRAPKRSSRRTSSSKQRSEGEASGLHNRFERGLAQIWDDFNRYQPYYSILVEFLNSQVSLRVDEGTSTRSAIAVAERVQLHRILLCDEDRPSGPHDDESMRSSPPTDESVVKARSMVELENVQVFTVNRGDFENRAAYFADCTYGSPLNDSATQPAALWPAWVPIELLLDQGTDKTRGIFDESDKSAESGSADQSGPPGAEAEGRRESAGYGNAWWLEDLSKYKRLMNRDSGLLVYDRANPLCIRGDTKDNAVRDTSSHAQAASAGDPAASPSALGAGMRSAEASVHSGEQDGDSLSGESESGDDPAADAAAADDVDAPDSGQGVSHHANHISVFLPEVNLACTAEQYTTAYEIVTELLVFIDPEKAMYMDHLNTIQLGMDMDDLRGLLSIIRATQSALRERIPMIHDWYALHRGRAAFSSRPGVGGDGGLSRESAWSRSPAASLLTLGRHRQALELQLRTALDLIGVAQKQIRQQQQQQKSHGLWPGNARGKEETNNAIARTIRLFINRASWHMLENDEQPLCDVVLRWASLRAVTMADQATHLVSEVHLLYVINRLPNPMFTDLVGPYIRPKEPAPDFCVQKMLRFRWSELAPVGGITIVERFEVDLFPLRLQLSYDIAQKLINYLYPPQDSGGADASLGQGTVPSRRQRRSTMASIASDETEASAGDTPSATSPTPGASSDGLPRAEPGDSPSTHASGTASPRTATSARFGTLGSSGRSLFAAKMKRAADGQTAGQRASSEEPPTAAPGDTAHLQRTASGLLSTIAGYAGPIPLLTENGSMANIPQGSDNRGQVDEMKKRASSNKTFLNVKIGGSTLCISYQGRRTNNITDLRDFEFRAPTLVLRNEVESYFELLMQVKREYRSVVVQHTGALVKEKFRQLHNRKAWSKTSSGPDWAARRLLIDMDRRIDQEMLASMRGAVHDVTAAAPALGPGCAFEHAPGSAPPASQEAVAAGEPSPALSTASVSDDPLARSAPSPGPSAARGIAAPGDPAKGKAPLSKYMILDPRKLMGKRLPSVLPRNIAPAGPGHSGSPSPHLPAEDGGAHRVSALASESGPRAVYSAMHADMAPAMLQQTRPATADSSSSSSSRLTGAARQPARQAPLFQRRFTASLSPASPGASPRFGPAEKTGSAPDADVVHPSQ</sequence>
<feature type="region of interest" description="Disordered" evidence="1">
    <location>
        <begin position="961"/>
        <end position="1021"/>
    </location>
</feature>
<feature type="region of interest" description="Disordered" evidence="1">
    <location>
        <begin position="1093"/>
        <end position="1165"/>
    </location>
</feature>
<accession>A0A9W7YDA3</accession>
<name>A0A9W7YDA3_9FUNG</name>
<feature type="compositionally biased region" description="Low complexity" evidence="1">
    <location>
        <begin position="1046"/>
        <end position="1057"/>
    </location>
</feature>
<feature type="region of interest" description="Disordered" evidence="1">
    <location>
        <begin position="195"/>
        <end position="226"/>
    </location>
</feature>
<feature type="compositionally biased region" description="Polar residues" evidence="1">
    <location>
        <begin position="661"/>
        <end position="677"/>
    </location>
</feature>
<dbReference type="EMBL" id="JANBOI010000283">
    <property type="protein sequence ID" value="KAJ1731857.1"/>
    <property type="molecule type" value="Genomic_DNA"/>
</dbReference>
<feature type="compositionally biased region" description="Acidic residues" evidence="1">
    <location>
        <begin position="320"/>
        <end position="337"/>
    </location>
</feature>
<evidence type="ECO:0000256" key="1">
    <source>
        <dbReference type="SAM" id="MobiDB-lite"/>
    </source>
</evidence>
<dbReference type="AlphaFoldDB" id="A0A9W7YDA3"/>
<evidence type="ECO:0000313" key="3">
    <source>
        <dbReference type="Proteomes" id="UP001143981"/>
    </source>
</evidence>
<gene>
    <name evidence="2" type="primary">FMP27_1</name>
    <name evidence="2" type="ORF">LPJ61_002326</name>
</gene>
<keyword evidence="3" id="KW-1185">Reference proteome</keyword>
<reference evidence="2" key="1">
    <citation type="submission" date="2022-07" db="EMBL/GenBank/DDBJ databases">
        <title>Phylogenomic reconstructions and comparative analyses of Kickxellomycotina fungi.</title>
        <authorList>
            <person name="Reynolds N.K."/>
            <person name="Stajich J.E."/>
            <person name="Barry K."/>
            <person name="Grigoriev I.V."/>
            <person name="Crous P."/>
            <person name="Smith M.E."/>
        </authorList>
    </citation>
    <scope>NUCLEOTIDE SEQUENCE</scope>
    <source>
        <strain evidence="2">BCRC 34381</strain>
    </source>
</reference>
<organism evidence="2 3">
    <name type="scientific">Coemansia biformis</name>
    <dbReference type="NCBI Taxonomy" id="1286918"/>
    <lineage>
        <taxon>Eukaryota</taxon>
        <taxon>Fungi</taxon>
        <taxon>Fungi incertae sedis</taxon>
        <taxon>Zoopagomycota</taxon>
        <taxon>Kickxellomycotina</taxon>
        <taxon>Kickxellomycetes</taxon>
        <taxon>Kickxellales</taxon>
        <taxon>Kickxellaceae</taxon>
        <taxon>Coemansia</taxon>
    </lineage>
</organism>
<feature type="compositionally biased region" description="Low complexity" evidence="1">
    <location>
        <begin position="1133"/>
        <end position="1144"/>
    </location>
</feature>
<feature type="region of interest" description="Disordered" evidence="1">
    <location>
        <begin position="1041"/>
        <end position="1066"/>
    </location>
</feature>
<feature type="compositionally biased region" description="Low complexity" evidence="1">
    <location>
        <begin position="994"/>
        <end position="1020"/>
    </location>
</feature>
<feature type="compositionally biased region" description="Polar residues" evidence="1">
    <location>
        <begin position="1095"/>
        <end position="1104"/>
    </location>
</feature>
<dbReference type="Proteomes" id="UP001143981">
    <property type="component" value="Unassembled WGS sequence"/>
</dbReference>
<feature type="compositionally biased region" description="Low complexity" evidence="1">
    <location>
        <begin position="685"/>
        <end position="703"/>
    </location>
</feature>
<feature type="compositionally biased region" description="Low complexity" evidence="1">
    <location>
        <begin position="279"/>
        <end position="297"/>
    </location>
</feature>
<dbReference type="OrthoDB" id="1562405at2759"/>
<feature type="compositionally biased region" description="Basic and acidic residues" evidence="1">
    <location>
        <begin position="195"/>
        <end position="206"/>
    </location>
</feature>
<comment type="caution">
    <text evidence="2">The sequence shown here is derived from an EMBL/GenBank/DDBJ whole genome shotgun (WGS) entry which is preliminary data.</text>
</comment>
<feature type="region of interest" description="Disordered" evidence="1">
    <location>
        <begin position="1"/>
        <end position="44"/>
    </location>
</feature>
<feature type="region of interest" description="Disordered" evidence="1">
    <location>
        <begin position="106"/>
        <end position="126"/>
    </location>
</feature>
<feature type="compositionally biased region" description="Basic residues" evidence="1">
    <location>
        <begin position="18"/>
        <end position="28"/>
    </location>
</feature>
<feature type="compositionally biased region" description="Basic and acidic residues" evidence="1">
    <location>
        <begin position="106"/>
        <end position="119"/>
    </location>
</feature>
<proteinExistence type="predicted"/>
<dbReference type="PANTHER" id="PTHR15678:SF6">
    <property type="entry name" value="BRIDGE-LIKE LIPID TRANSFER PROTEIN FAMILY MEMBER 2"/>
    <property type="match status" value="1"/>
</dbReference>
<dbReference type="InterPro" id="IPR045167">
    <property type="entry name" value="Hobbit"/>
</dbReference>
<feature type="compositionally biased region" description="Polar residues" evidence="1">
    <location>
        <begin position="713"/>
        <end position="740"/>
    </location>
</feature>
<feature type="non-terminal residue" evidence="2">
    <location>
        <position position="1165"/>
    </location>
</feature>
<dbReference type="PANTHER" id="PTHR15678">
    <property type="entry name" value="ANTIGEN MLAA-22-RELATED"/>
    <property type="match status" value="1"/>
</dbReference>
<feature type="region of interest" description="Disordered" evidence="1">
    <location>
        <begin position="655"/>
        <end position="772"/>
    </location>
</feature>
<feature type="region of interest" description="Disordered" evidence="1">
    <location>
        <begin position="272"/>
        <end position="344"/>
    </location>
</feature>
<protein>
    <submittedName>
        <fullName evidence="2">Protein SABRE</fullName>
    </submittedName>
</protein>